<reference evidence="1 2" key="1">
    <citation type="journal article" date="2014" name="BMC Genomics">
        <title>Adaptive genomic structural variation in the grape powdery mildew pathogen, Erysiphe necator.</title>
        <authorList>
            <person name="Jones L."/>
            <person name="Riaz S."/>
            <person name="Morales-Cruz A."/>
            <person name="Amrine K.C."/>
            <person name="McGuire B."/>
            <person name="Gubler W.D."/>
            <person name="Walker M.A."/>
            <person name="Cantu D."/>
        </authorList>
    </citation>
    <scope>NUCLEOTIDE SEQUENCE [LARGE SCALE GENOMIC DNA]</scope>
    <source>
        <strain evidence="2">c</strain>
    </source>
</reference>
<proteinExistence type="predicted"/>
<comment type="caution">
    <text evidence="1">The sequence shown here is derived from an EMBL/GenBank/DDBJ whole genome shotgun (WGS) entry which is preliminary data.</text>
</comment>
<sequence>MIISPCFRGFQSSNCLIRYAFLRVSRNGRNFSLSSILQKLGPVPKMSGVSNSELRERLERFREVAILPRHLAKNQQALVYNKKYASTLENENIVAKIAGENFRLKHINVIKDIPRIKLFLYDILPLMKDKEDWQVLPNVLHGLKNTGFKMKLPIAEKLVRTACINGRQNVILECLRRNKDTGMDLSNPIFTKTVLFWICFKAFEQDKTIESISKSLSMAEQILEMLEDEKYTGSKYRDISTHQRNHPEVIGIPLCIATLIASRFKDNKDKDLQVTKYATEFTLKSVAMPLPSSSNDLEQARTVQELENHVKALRNTDKAQELTKAIKSRNYEREILRSQIAKWLQWLMLNILVAKGIRLALTILPPTFQHKLQLQERLAGLQKDVERIESVWREVHSIQGKNPQSFVMSKLLRFDINEM</sequence>
<dbReference type="OMA" id="RTACING"/>
<evidence type="ECO:0000313" key="1">
    <source>
        <dbReference type="EMBL" id="KHJ35020.1"/>
    </source>
</evidence>
<evidence type="ECO:0000313" key="2">
    <source>
        <dbReference type="Proteomes" id="UP000030854"/>
    </source>
</evidence>
<name>A0A0B1PCC3_UNCNE</name>
<dbReference type="EMBL" id="JNVN01000571">
    <property type="protein sequence ID" value="KHJ35020.1"/>
    <property type="molecule type" value="Genomic_DNA"/>
</dbReference>
<dbReference type="Proteomes" id="UP000030854">
    <property type="component" value="Unassembled WGS sequence"/>
</dbReference>
<accession>A0A0B1PCC3</accession>
<gene>
    <name evidence="1" type="ORF">EV44_g1839</name>
</gene>
<organism evidence="1 2">
    <name type="scientific">Uncinula necator</name>
    <name type="common">Grape powdery mildew</name>
    <dbReference type="NCBI Taxonomy" id="52586"/>
    <lineage>
        <taxon>Eukaryota</taxon>
        <taxon>Fungi</taxon>
        <taxon>Dikarya</taxon>
        <taxon>Ascomycota</taxon>
        <taxon>Pezizomycotina</taxon>
        <taxon>Leotiomycetes</taxon>
        <taxon>Erysiphales</taxon>
        <taxon>Erysiphaceae</taxon>
        <taxon>Erysiphe</taxon>
    </lineage>
</organism>
<keyword evidence="2" id="KW-1185">Reference proteome</keyword>
<protein>
    <submittedName>
        <fullName evidence="1">Uncharacterized protein</fullName>
    </submittedName>
</protein>
<dbReference type="AlphaFoldDB" id="A0A0B1PCC3"/>
<dbReference type="HOGENOM" id="CLU_047846_0_1_1"/>